<feature type="compositionally biased region" description="Basic and acidic residues" evidence="1">
    <location>
        <begin position="20"/>
        <end position="30"/>
    </location>
</feature>
<dbReference type="Pfam" id="PF00313">
    <property type="entry name" value="CSD"/>
    <property type="match status" value="1"/>
</dbReference>
<sequence length="135" mass="15676">MADSFSKKEFNKKKAKKKADKLNKREDRKVNNNKGKSLEEMFIYVDANGNLTETPPHLQAEVKEEIKLNPNEIFEGRVSYFSDKGYGFIIENNSKEDIFFHYLNLVEPVAKNDKVTFTKQDTPKGFRAINIKKII</sequence>
<protein>
    <submittedName>
        <fullName evidence="3">Cold shock domain-containing protein</fullName>
    </submittedName>
</protein>
<reference evidence="3" key="1">
    <citation type="submission" date="2021-08" db="EMBL/GenBank/DDBJ databases">
        <title>Flavobacterium sp. strain CC-SYL302.</title>
        <authorList>
            <person name="Lin S.-Y."/>
            <person name="Lee T.-H."/>
            <person name="Young C.-C."/>
        </authorList>
    </citation>
    <scope>NUCLEOTIDE SEQUENCE</scope>
    <source>
        <strain evidence="3">CC-SYL302</strain>
    </source>
</reference>
<dbReference type="CDD" id="cd04458">
    <property type="entry name" value="CSP_CDS"/>
    <property type="match status" value="1"/>
</dbReference>
<evidence type="ECO:0000313" key="3">
    <source>
        <dbReference type="EMBL" id="UYW02495.1"/>
    </source>
</evidence>
<feature type="domain" description="CSD" evidence="2">
    <location>
        <begin position="73"/>
        <end position="133"/>
    </location>
</feature>
<name>A0ABY6M1S6_9FLAO</name>
<gene>
    <name evidence="3" type="ORF">K5I29_06340</name>
</gene>
<evidence type="ECO:0000259" key="2">
    <source>
        <dbReference type="PROSITE" id="PS51857"/>
    </source>
</evidence>
<feature type="compositionally biased region" description="Basic residues" evidence="1">
    <location>
        <begin position="10"/>
        <end position="19"/>
    </location>
</feature>
<dbReference type="SMART" id="SM00357">
    <property type="entry name" value="CSP"/>
    <property type="match status" value="1"/>
</dbReference>
<dbReference type="InterPro" id="IPR012340">
    <property type="entry name" value="NA-bd_OB-fold"/>
</dbReference>
<dbReference type="SUPFAM" id="SSF50249">
    <property type="entry name" value="Nucleic acid-binding proteins"/>
    <property type="match status" value="1"/>
</dbReference>
<dbReference type="PROSITE" id="PS51857">
    <property type="entry name" value="CSD_2"/>
    <property type="match status" value="1"/>
</dbReference>
<dbReference type="InterPro" id="IPR011129">
    <property type="entry name" value="CSD"/>
</dbReference>
<accession>A0ABY6M1S6</accession>
<dbReference type="InterPro" id="IPR002059">
    <property type="entry name" value="CSP_DNA-bd"/>
</dbReference>
<proteinExistence type="predicted"/>
<evidence type="ECO:0000313" key="4">
    <source>
        <dbReference type="Proteomes" id="UP001163328"/>
    </source>
</evidence>
<keyword evidence="4" id="KW-1185">Reference proteome</keyword>
<dbReference type="EMBL" id="CP081495">
    <property type="protein sequence ID" value="UYW02495.1"/>
    <property type="molecule type" value="Genomic_DNA"/>
</dbReference>
<dbReference type="RefSeq" id="WP_264435059.1">
    <property type="nucleotide sequence ID" value="NZ_CP081495.1"/>
</dbReference>
<organism evidence="3 4">
    <name type="scientific">Flavobacterium agricola</name>
    <dbReference type="NCBI Taxonomy" id="2870839"/>
    <lineage>
        <taxon>Bacteria</taxon>
        <taxon>Pseudomonadati</taxon>
        <taxon>Bacteroidota</taxon>
        <taxon>Flavobacteriia</taxon>
        <taxon>Flavobacteriales</taxon>
        <taxon>Flavobacteriaceae</taxon>
        <taxon>Flavobacterium</taxon>
    </lineage>
</organism>
<evidence type="ECO:0000256" key="1">
    <source>
        <dbReference type="SAM" id="MobiDB-lite"/>
    </source>
</evidence>
<dbReference type="Proteomes" id="UP001163328">
    <property type="component" value="Chromosome"/>
</dbReference>
<dbReference type="Gene3D" id="2.40.50.140">
    <property type="entry name" value="Nucleic acid-binding proteins"/>
    <property type="match status" value="1"/>
</dbReference>
<feature type="region of interest" description="Disordered" evidence="1">
    <location>
        <begin position="1"/>
        <end position="34"/>
    </location>
</feature>